<comment type="caution">
    <text evidence="1">The sequence shown here is derived from an EMBL/GenBank/DDBJ whole genome shotgun (WGS) entry which is preliminary data.</text>
</comment>
<name>A0ABN9U7B7_9DINO</name>
<dbReference type="InterPro" id="IPR001611">
    <property type="entry name" value="Leu-rich_rpt"/>
</dbReference>
<dbReference type="InterPro" id="IPR032675">
    <property type="entry name" value="LRR_dom_sf"/>
</dbReference>
<protein>
    <submittedName>
        <fullName evidence="1">Uncharacterized protein</fullName>
    </submittedName>
</protein>
<evidence type="ECO:0000313" key="1">
    <source>
        <dbReference type="EMBL" id="CAK0855021.1"/>
    </source>
</evidence>
<reference evidence="1" key="1">
    <citation type="submission" date="2023-10" db="EMBL/GenBank/DDBJ databases">
        <authorList>
            <person name="Chen Y."/>
            <person name="Shah S."/>
            <person name="Dougan E. K."/>
            <person name="Thang M."/>
            <person name="Chan C."/>
        </authorList>
    </citation>
    <scope>NUCLEOTIDE SEQUENCE [LARGE SCALE GENOMIC DNA]</scope>
</reference>
<sequence length="101" mass="10178">VLHLHLAHCTIGATGSKALAESLASLLGLRLLSLSDSGVGGAGAEALAGALPSMPAQRKLWLDESSMGDAGAAMPGLRDVRLESSRIDGGAEAALRASWES</sequence>
<feature type="non-terminal residue" evidence="1">
    <location>
        <position position="1"/>
    </location>
</feature>
<dbReference type="Gene3D" id="3.80.10.10">
    <property type="entry name" value="Ribonuclease Inhibitor"/>
    <property type="match status" value="1"/>
</dbReference>
<accession>A0ABN9U7B7</accession>
<gene>
    <name evidence="1" type="ORF">PCOR1329_LOCUS45867</name>
</gene>
<dbReference type="EMBL" id="CAUYUJ010015510">
    <property type="protein sequence ID" value="CAK0855021.1"/>
    <property type="molecule type" value="Genomic_DNA"/>
</dbReference>
<feature type="non-terminal residue" evidence="1">
    <location>
        <position position="101"/>
    </location>
</feature>
<dbReference type="SUPFAM" id="SSF52047">
    <property type="entry name" value="RNI-like"/>
    <property type="match status" value="1"/>
</dbReference>
<evidence type="ECO:0000313" key="2">
    <source>
        <dbReference type="Proteomes" id="UP001189429"/>
    </source>
</evidence>
<organism evidence="1 2">
    <name type="scientific">Prorocentrum cordatum</name>
    <dbReference type="NCBI Taxonomy" id="2364126"/>
    <lineage>
        <taxon>Eukaryota</taxon>
        <taxon>Sar</taxon>
        <taxon>Alveolata</taxon>
        <taxon>Dinophyceae</taxon>
        <taxon>Prorocentrales</taxon>
        <taxon>Prorocentraceae</taxon>
        <taxon>Prorocentrum</taxon>
    </lineage>
</organism>
<proteinExistence type="predicted"/>
<dbReference type="Pfam" id="PF13516">
    <property type="entry name" value="LRR_6"/>
    <property type="match status" value="2"/>
</dbReference>
<keyword evidence="2" id="KW-1185">Reference proteome</keyword>
<dbReference type="Proteomes" id="UP001189429">
    <property type="component" value="Unassembled WGS sequence"/>
</dbReference>